<feature type="transmembrane region" description="Helical" evidence="2">
    <location>
        <begin position="29"/>
        <end position="47"/>
    </location>
</feature>
<dbReference type="EMBL" id="OBEJ01000008">
    <property type="protein sequence ID" value="SNZ18040.1"/>
    <property type="molecule type" value="Genomic_DNA"/>
</dbReference>
<evidence type="ECO:0000256" key="1">
    <source>
        <dbReference type="SAM" id="MobiDB-lite"/>
    </source>
</evidence>
<organism evidence="3 4">
    <name type="scientific">Natronoarchaeum philippinense</name>
    <dbReference type="NCBI Taxonomy" id="558529"/>
    <lineage>
        <taxon>Archaea</taxon>
        <taxon>Methanobacteriati</taxon>
        <taxon>Methanobacteriota</taxon>
        <taxon>Stenosarchaea group</taxon>
        <taxon>Halobacteria</taxon>
        <taxon>Halobacteriales</taxon>
        <taxon>Natronoarchaeaceae</taxon>
    </lineage>
</organism>
<evidence type="ECO:0000256" key="2">
    <source>
        <dbReference type="SAM" id="Phobius"/>
    </source>
</evidence>
<dbReference type="Proteomes" id="UP000219453">
    <property type="component" value="Unassembled WGS sequence"/>
</dbReference>
<dbReference type="AlphaFoldDB" id="A0A285P8I1"/>
<dbReference type="InterPro" id="IPR058293">
    <property type="entry name" value="DUF7987"/>
</dbReference>
<keyword evidence="2" id="KW-1133">Transmembrane helix</keyword>
<reference evidence="3 4" key="1">
    <citation type="submission" date="2017-09" db="EMBL/GenBank/DDBJ databases">
        <authorList>
            <person name="Ehlers B."/>
            <person name="Leendertz F.H."/>
        </authorList>
    </citation>
    <scope>NUCLEOTIDE SEQUENCE [LARGE SCALE GENOMIC DNA]</scope>
    <source>
        <strain evidence="3 4">DSM 27208</strain>
    </source>
</reference>
<proteinExistence type="predicted"/>
<dbReference type="Pfam" id="PF25949">
    <property type="entry name" value="DUF7987"/>
    <property type="match status" value="1"/>
</dbReference>
<keyword evidence="2" id="KW-0472">Membrane</keyword>
<gene>
    <name evidence="3" type="ORF">SAMN06269185_3210</name>
</gene>
<keyword evidence="2" id="KW-0812">Transmembrane</keyword>
<feature type="region of interest" description="Disordered" evidence="1">
    <location>
        <begin position="59"/>
        <end position="85"/>
    </location>
</feature>
<evidence type="ECO:0000313" key="3">
    <source>
        <dbReference type="EMBL" id="SNZ18040.1"/>
    </source>
</evidence>
<feature type="compositionally biased region" description="Polar residues" evidence="1">
    <location>
        <begin position="69"/>
        <end position="85"/>
    </location>
</feature>
<evidence type="ECO:0000313" key="4">
    <source>
        <dbReference type="Proteomes" id="UP000219453"/>
    </source>
</evidence>
<dbReference type="RefSeq" id="WP_143824975.1">
    <property type="nucleotide sequence ID" value="NZ_OBEJ01000008.1"/>
</dbReference>
<keyword evidence="4" id="KW-1185">Reference proteome</keyword>
<protein>
    <submittedName>
        <fullName evidence="3">Uncharacterized protein</fullName>
    </submittedName>
</protein>
<name>A0A285P8I1_NATPI</name>
<sequence>MPTSETMVTTASVAIAVGLWYAAQSYVSPLLQIAVLATVGVVFPAIYRQLVVSMAEWPEPSNRVPAPEPTSNQTTDSATDPTFAD</sequence>
<accession>A0A285P8I1</accession>
<feature type="transmembrane region" description="Helical" evidence="2">
    <location>
        <begin position="7"/>
        <end position="23"/>
    </location>
</feature>